<feature type="non-terminal residue" evidence="1">
    <location>
        <position position="1"/>
    </location>
</feature>
<reference evidence="2" key="1">
    <citation type="submission" date="2022-10" db="EMBL/GenBank/DDBJ databases">
        <title>Genome assembly of Pristionchus species.</title>
        <authorList>
            <person name="Yoshida K."/>
            <person name="Sommer R.J."/>
        </authorList>
    </citation>
    <scope>NUCLEOTIDE SEQUENCE [LARGE SCALE GENOMIC DNA]</scope>
    <source>
        <strain evidence="2">RS5460</strain>
    </source>
</reference>
<proteinExistence type="predicted"/>
<dbReference type="EMBL" id="BTRK01000001">
    <property type="protein sequence ID" value="GMR30352.1"/>
    <property type="molecule type" value="Genomic_DNA"/>
</dbReference>
<keyword evidence="2" id="KW-1185">Reference proteome</keyword>
<dbReference type="Proteomes" id="UP001328107">
    <property type="component" value="Unassembled WGS sequence"/>
</dbReference>
<sequence>CCFQWAWNLVDFYLRICDGYSKGIVLAITEASEITSAIDRDFAEACKTTKSINILYNELVRCINEKLYIYCAFCDCCMFTSDQTFKHMFTREHNSKIIECTDYHWISSRLITIAGAERVLEMTRDDVDEMLRRKKMIANRQGGLANLWKTPVFRPTVEFLTKTLPRKYANLFADTKNRRDILPLMRADNPVGQSLMKDVEEHIGNAKTRCIKCKLIFDNDIEYYDHLLSFFHLYSTPFQSLDLITIAVNVQKKHLAPV</sequence>
<evidence type="ECO:0000313" key="1">
    <source>
        <dbReference type="EMBL" id="GMR30352.1"/>
    </source>
</evidence>
<organism evidence="1 2">
    <name type="scientific">Pristionchus mayeri</name>
    <dbReference type="NCBI Taxonomy" id="1317129"/>
    <lineage>
        <taxon>Eukaryota</taxon>
        <taxon>Metazoa</taxon>
        <taxon>Ecdysozoa</taxon>
        <taxon>Nematoda</taxon>
        <taxon>Chromadorea</taxon>
        <taxon>Rhabditida</taxon>
        <taxon>Rhabditina</taxon>
        <taxon>Diplogasteromorpha</taxon>
        <taxon>Diplogasteroidea</taxon>
        <taxon>Neodiplogasteridae</taxon>
        <taxon>Pristionchus</taxon>
    </lineage>
</organism>
<dbReference type="AlphaFoldDB" id="A0AAN4YWN4"/>
<comment type="caution">
    <text evidence="1">The sequence shown here is derived from an EMBL/GenBank/DDBJ whole genome shotgun (WGS) entry which is preliminary data.</text>
</comment>
<protein>
    <submittedName>
        <fullName evidence="1">Uncharacterized protein</fullName>
    </submittedName>
</protein>
<name>A0AAN4YWN4_9BILA</name>
<gene>
    <name evidence="1" type="ORF">PMAYCL1PPCAC_00547</name>
</gene>
<evidence type="ECO:0000313" key="2">
    <source>
        <dbReference type="Proteomes" id="UP001328107"/>
    </source>
</evidence>
<accession>A0AAN4YWN4</accession>